<gene>
    <name evidence="2" type="ORF">LCGC14_0161360</name>
</gene>
<reference evidence="2" key="1">
    <citation type="journal article" date="2015" name="Nature">
        <title>Complex archaea that bridge the gap between prokaryotes and eukaryotes.</title>
        <authorList>
            <person name="Spang A."/>
            <person name="Saw J.H."/>
            <person name="Jorgensen S.L."/>
            <person name="Zaremba-Niedzwiedzka K."/>
            <person name="Martijn J."/>
            <person name="Lind A.E."/>
            <person name="van Eijk R."/>
            <person name="Schleper C."/>
            <person name="Guy L."/>
            <person name="Ettema T.J."/>
        </authorList>
    </citation>
    <scope>NUCLEOTIDE SEQUENCE</scope>
</reference>
<evidence type="ECO:0000256" key="1">
    <source>
        <dbReference type="SAM" id="Phobius"/>
    </source>
</evidence>
<sequence length="386" mass="44253">MPFITQGKTNLTYILIVIVLAVIVGGGILGYYYSWIKELEVKLAELELKLPEVKPPEDETVNWKTYRNEEYGFEVKYPSDFYFVEYDDKKQITFESKKWENYQANHPFINISIYETDLSVKDWIEDNFSPIQLSQKGDEEIVSGVQNEVTSKIEHKIIAGSDATIFYWWGVSGGGDNAVFKNGNILYHLQRHLAGSLENPEDTVPRKLFDQMLSAFKFIDKTIEEKFDSEKIEKLVSFYDSNRIEKKIFVYNTFDENGQIAIYLTDGNLTWDSAIKIIDIVGSDIRNSPFISAGVGEKKYIVIELRGSDNLTLVIADEKGDLIVKPFTSLIYENPELKGYNIFFEYWESSSSFWARAVSFAEGPPPFKVLVDAKTGKIIEKKPLSQ</sequence>
<keyword evidence="1" id="KW-0812">Transmembrane</keyword>
<keyword evidence="1" id="KW-1133">Transmembrane helix</keyword>
<comment type="caution">
    <text evidence="2">The sequence shown here is derived from an EMBL/GenBank/DDBJ whole genome shotgun (WGS) entry which is preliminary data.</text>
</comment>
<proteinExistence type="predicted"/>
<protein>
    <submittedName>
        <fullName evidence="2">Uncharacterized protein</fullName>
    </submittedName>
</protein>
<feature type="transmembrane region" description="Helical" evidence="1">
    <location>
        <begin position="12"/>
        <end position="33"/>
    </location>
</feature>
<accession>A0A0F9XXP1</accession>
<name>A0A0F9XXP1_9ZZZZ</name>
<dbReference type="AlphaFoldDB" id="A0A0F9XXP1"/>
<organism evidence="2">
    <name type="scientific">marine sediment metagenome</name>
    <dbReference type="NCBI Taxonomy" id="412755"/>
    <lineage>
        <taxon>unclassified sequences</taxon>
        <taxon>metagenomes</taxon>
        <taxon>ecological metagenomes</taxon>
    </lineage>
</organism>
<keyword evidence="1" id="KW-0472">Membrane</keyword>
<evidence type="ECO:0000313" key="2">
    <source>
        <dbReference type="EMBL" id="KKN97163.1"/>
    </source>
</evidence>
<dbReference type="EMBL" id="LAZR01000060">
    <property type="protein sequence ID" value="KKN97163.1"/>
    <property type="molecule type" value="Genomic_DNA"/>
</dbReference>